<evidence type="ECO:0000313" key="3">
    <source>
        <dbReference type="Proteomes" id="UP000887023"/>
    </source>
</evidence>
<evidence type="ECO:0000259" key="1">
    <source>
        <dbReference type="Pfam" id="PF13619"/>
    </source>
</evidence>
<name>A0ABX8S7S5_9ACTN</name>
<dbReference type="EMBL" id="CP079105">
    <property type="protein sequence ID" value="QXQ13227.1"/>
    <property type="molecule type" value="Genomic_DNA"/>
</dbReference>
<feature type="domain" description="KTSC" evidence="1">
    <location>
        <begin position="10"/>
        <end position="67"/>
    </location>
</feature>
<evidence type="ECO:0000313" key="2">
    <source>
        <dbReference type="EMBL" id="QXQ13227.1"/>
    </source>
</evidence>
<protein>
    <submittedName>
        <fullName evidence="2">KTSC domain-containing protein</fullName>
    </submittedName>
</protein>
<proteinExistence type="predicted"/>
<keyword evidence="3" id="KW-1185">Reference proteome</keyword>
<dbReference type="Pfam" id="PF13619">
    <property type="entry name" value="KTSC"/>
    <property type="match status" value="1"/>
</dbReference>
<gene>
    <name evidence="2" type="ORF">KV203_15275</name>
</gene>
<accession>A0ABX8S7S5</accession>
<sequence length="73" mass="8466">MSRPTMIAFESRAIQRIGYDPIDYELWVEWAGGDTYIYALVPMSVYLDLVGAKSKGRFLHDVVKPRYPVRRAE</sequence>
<dbReference type="InterPro" id="IPR025309">
    <property type="entry name" value="KTSC_dom"/>
</dbReference>
<dbReference type="Proteomes" id="UP000887023">
    <property type="component" value="Chromosome"/>
</dbReference>
<reference evidence="2" key="1">
    <citation type="submission" date="2021-07" db="EMBL/GenBank/DDBJ databases">
        <title>Candidatus Kaistella beijingensis sp. nov. isolated from a municipal wastewater treatment plant is involved in sludge foaming.</title>
        <authorList>
            <person name="Song Y."/>
            <person name="Liu S.-J."/>
        </authorList>
    </citation>
    <scope>NUCLEOTIDE SEQUENCE</scope>
    <source>
        <strain evidence="2">DSM 43998</strain>
    </source>
</reference>
<organism evidence="2 3">
    <name type="scientific">Skermania pinensis</name>
    <dbReference type="NCBI Taxonomy" id="39122"/>
    <lineage>
        <taxon>Bacteria</taxon>
        <taxon>Bacillati</taxon>
        <taxon>Actinomycetota</taxon>
        <taxon>Actinomycetes</taxon>
        <taxon>Mycobacteriales</taxon>
        <taxon>Gordoniaceae</taxon>
        <taxon>Skermania</taxon>
    </lineage>
</organism>
<dbReference type="RefSeq" id="WP_157079888.1">
    <property type="nucleotide sequence ID" value="NZ_CBCRUZ010000008.1"/>
</dbReference>